<feature type="DNA-binding region" description="HMG box" evidence="5">
    <location>
        <begin position="282"/>
        <end position="317"/>
    </location>
</feature>
<dbReference type="InterPro" id="IPR036910">
    <property type="entry name" value="HMG_box_dom_sf"/>
</dbReference>
<keyword evidence="3 5" id="KW-0238">DNA-binding</keyword>
<proteinExistence type="inferred from homology"/>
<evidence type="ECO:0000313" key="8">
    <source>
        <dbReference type="Proteomes" id="UP001151760"/>
    </source>
</evidence>
<evidence type="ECO:0000256" key="3">
    <source>
        <dbReference type="ARBA" id="ARBA00023125"/>
    </source>
</evidence>
<protein>
    <submittedName>
        <fullName evidence="7">HMG1/2-like protein</fullName>
    </submittedName>
</protein>
<feature type="domain" description="HMG box" evidence="6">
    <location>
        <begin position="282"/>
        <end position="317"/>
    </location>
</feature>
<evidence type="ECO:0000256" key="4">
    <source>
        <dbReference type="ARBA" id="ARBA00023242"/>
    </source>
</evidence>
<comment type="caution">
    <text evidence="7">The sequence shown here is derived from an EMBL/GenBank/DDBJ whole genome shotgun (WGS) entry which is preliminary data.</text>
</comment>
<dbReference type="PANTHER" id="PTHR46261:SF35">
    <property type="entry name" value="HIGH MOBILITY GROUP B PROTEIN 4-RELATED"/>
    <property type="match status" value="1"/>
</dbReference>
<keyword evidence="4 5" id="KW-0539">Nucleus</keyword>
<reference evidence="7" key="2">
    <citation type="submission" date="2022-01" db="EMBL/GenBank/DDBJ databases">
        <authorList>
            <person name="Yamashiro T."/>
            <person name="Shiraishi A."/>
            <person name="Satake H."/>
            <person name="Nakayama K."/>
        </authorList>
    </citation>
    <scope>NUCLEOTIDE SEQUENCE</scope>
</reference>
<comment type="subcellular location">
    <subcellularLocation>
        <location evidence="1">Nucleus</location>
    </subcellularLocation>
</comment>
<gene>
    <name evidence="7" type="ORF">Tco_1111356</name>
</gene>
<evidence type="ECO:0000313" key="7">
    <source>
        <dbReference type="EMBL" id="GJU01018.1"/>
    </source>
</evidence>
<evidence type="ECO:0000256" key="2">
    <source>
        <dbReference type="ARBA" id="ARBA00008774"/>
    </source>
</evidence>
<keyword evidence="8" id="KW-1185">Reference proteome</keyword>
<dbReference type="EMBL" id="BQNB010020922">
    <property type="protein sequence ID" value="GJU01018.1"/>
    <property type="molecule type" value="Genomic_DNA"/>
</dbReference>
<reference evidence="7" key="1">
    <citation type="journal article" date="2022" name="Int. J. Mol. Sci.">
        <title>Draft Genome of Tanacetum Coccineum: Genomic Comparison of Closely Related Tanacetum-Family Plants.</title>
        <authorList>
            <person name="Yamashiro T."/>
            <person name="Shiraishi A."/>
            <person name="Nakayama K."/>
            <person name="Satake H."/>
        </authorList>
    </citation>
    <scope>NUCLEOTIDE SEQUENCE</scope>
</reference>
<dbReference type="SUPFAM" id="SSF47095">
    <property type="entry name" value="HMG-box"/>
    <property type="match status" value="1"/>
</dbReference>
<dbReference type="Pfam" id="PF00505">
    <property type="entry name" value="HMG_box"/>
    <property type="match status" value="1"/>
</dbReference>
<accession>A0ABQ5INV9</accession>
<dbReference type="InterPro" id="IPR009071">
    <property type="entry name" value="HMG_box_dom"/>
</dbReference>
<evidence type="ECO:0000256" key="1">
    <source>
        <dbReference type="ARBA" id="ARBA00004123"/>
    </source>
</evidence>
<comment type="similarity">
    <text evidence="2">Belongs to the HMGB family.</text>
</comment>
<dbReference type="PANTHER" id="PTHR46261">
    <property type="entry name" value="HIGH MOBILITY GROUP B PROTEIN 4-RELATED"/>
    <property type="match status" value="1"/>
</dbReference>
<dbReference type="InterPro" id="IPR031061">
    <property type="entry name" value="HMGB_plant"/>
</dbReference>
<name>A0ABQ5INV9_9ASTR</name>
<sequence>MRGRLPRLRDRAHVQRLGTSGNKGQLFVLVRSKKYYVLSFSSEPCLDHRKLEFFRGSRLRFGWTSLCIGRFHYGIPSGLYANEHFRSVVCTTSEARLQPYGILFVLLHSKCDDFVVMEGEKVRCFDPLFVFSFAFVMPRLNIANAACTVTREEYTGFIDNFHIPSCYDLVLPDSHHTALDVPSGYVVLYISLYTVGNFRLPFDKFFLKVLDFFRCHISFLNLFGAVRLSSFAVACRTYGGELTLFLFMFLCTFRLAVKKREAPAAKKAPAKKAKEAKDPNKPKRPASAFFVFMEDFRKQYKEKHPNNKSVSVVSIYP</sequence>
<organism evidence="7 8">
    <name type="scientific">Tanacetum coccineum</name>
    <dbReference type="NCBI Taxonomy" id="301880"/>
    <lineage>
        <taxon>Eukaryota</taxon>
        <taxon>Viridiplantae</taxon>
        <taxon>Streptophyta</taxon>
        <taxon>Embryophyta</taxon>
        <taxon>Tracheophyta</taxon>
        <taxon>Spermatophyta</taxon>
        <taxon>Magnoliopsida</taxon>
        <taxon>eudicotyledons</taxon>
        <taxon>Gunneridae</taxon>
        <taxon>Pentapetalae</taxon>
        <taxon>asterids</taxon>
        <taxon>campanulids</taxon>
        <taxon>Asterales</taxon>
        <taxon>Asteraceae</taxon>
        <taxon>Asteroideae</taxon>
        <taxon>Anthemideae</taxon>
        <taxon>Anthemidinae</taxon>
        <taxon>Tanacetum</taxon>
    </lineage>
</organism>
<dbReference type="PROSITE" id="PS50118">
    <property type="entry name" value="HMG_BOX_2"/>
    <property type="match status" value="1"/>
</dbReference>
<dbReference type="Gene3D" id="1.10.30.10">
    <property type="entry name" value="High mobility group box domain"/>
    <property type="match status" value="1"/>
</dbReference>
<evidence type="ECO:0000259" key="6">
    <source>
        <dbReference type="PROSITE" id="PS50118"/>
    </source>
</evidence>
<evidence type="ECO:0000256" key="5">
    <source>
        <dbReference type="PROSITE-ProRule" id="PRU00267"/>
    </source>
</evidence>
<dbReference type="Proteomes" id="UP001151760">
    <property type="component" value="Unassembled WGS sequence"/>
</dbReference>